<protein>
    <submittedName>
        <fullName evidence="1">Uncharacterized protein</fullName>
    </submittedName>
</protein>
<gene>
    <name evidence="1" type="ORF">COO91_04650</name>
</gene>
<dbReference type="EMBL" id="CP024785">
    <property type="protein sequence ID" value="AUB38678.1"/>
    <property type="molecule type" value="Genomic_DNA"/>
</dbReference>
<proteinExistence type="predicted"/>
<name>A0A2K8STF3_9NOSO</name>
<dbReference type="Proteomes" id="UP000232003">
    <property type="component" value="Chromosome"/>
</dbReference>
<accession>A0A2K8STF3</accession>
<keyword evidence="2" id="KW-1185">Reference proteome</keyword>
<evidence type="ECO:0000313" key="1">
    <source>
        <dbReference type="EMBL" id="AUB38678.1"/>
    </source>
</evidence>
<dbReference type="AlphaFoldDB" id="A0A2K8STF3"/>
<evidence type="ECO:0000313" key="2">
    <source>
        <dbReference type="Proteomes" id="UP000232003"/>
    </source>
</evidence>
<sequence>MYAAGLGPVRRIIPIPHGNVKIAPNKLYKGTNQLVENRN</sequence>
<dbReference type="KEGG" id="nfl:COO91_04650"/>
<reference evidence="1 2" key="1">
    <citation type="submission" date="2017-11" db="EMBL/GenBank/DDBJ databases">
        <title>Complete genome of a free-living desiccation-tolerant cyanobacterium and its photosynthetic adaptation to extreme terrestrial habitat.</title>
        <authorList>
            <person name="Shang J."/>
        </authorList>
    </citation>
    <scope>NUCLEOTIDE SEQUENCE [LARGE SCALE GENOMIC DNA]</scope>
    <source>
        <strain evidence="1 2">CCNUN1</strain>
    </source>
</reference>
<organism evidence="1 2">
    <name type="scientific">Nostoc flagelliforme CCNUN1</name>
    <dbReference type="NCBI Taxonomy" id="2038116"/>
    <lineage>
        <taxon>Bacteria</taxon>
        <taxon>Bacillati</taxon>
        <taxon>Cyanobacteriota</taxon>
        <taxon>Cyanophyceae</taxon>
        <taxon>Nostocales</taxon>
        <taxon>Nostocaceae</taxon>
        <taxon>Nostoc</taxon>
    </lineage>
</organism>